<dbReference type="Pfam" id="PF02687">
    <property type="entry name" value="FtsX"/>
    <property type="match status" value="2"/>
</dbReference>
<dbReference type="Proteomes" id="UP001241110">
    <property type="component" value="Unassembled WGS sequence"/>
</dbReference>
<keyword evidence="5 6" id="KW-0472">Membrane</keyword>
<keyword evidence="2" id="KW-1003">Cell membrane</keyword>
<keyword evidence="4 6" id="KW-1133">Transmembrane helix</keyword>
<comment type="caution">
    <text evidence="9">The sequence shown here is derived from an EMBL/GenBank/DDBJ whole genome shotgun (WGS) entry which is preliminary data.</text>
</comment>
<evidence type="ECO:0000256" key="5">
    <source>
        <dbReference type="ARBA" id="ARBA00023136"/>
    </source>
</evidence>
<dbReference type="InterPro" id="IPR003838">
    <property type="entry name" value="ABC3_permease_C"/>
</dbReference>
<dbReference type="GO" id="GO:0022857">
    <property type="term" value="F:transmembrane transporter activity"/>
    <property type="evidence" value="ECO:0007669"/>
    <property type="project" value="TreeGrafter"/>
</dbReference>
<feature type="domain" description="MacB-like periplasmic core" evidence="8">
    <location>
        <begin position="20"/>
        <end position="247"/>
    </location>
</feature>
<feature type="transmembrane region" description="Helical" evidence="6">
    <location>
        <begin position="21"/>
        <end position="42"/>
    </location>
</feature>
<feature type="transmembrane region" description="Helical" evidence="6">
    <location>
        <begin position="377"/>
        <end position="405"/>
    </location>
</feature>
<dbReference type="PANTHER" id="PTHR30572:SF18">
    <property type="entry name" value="ABC-TYPE MACROLIDE FAMILY EXPORT SYSTEM PERMEASE COMPONENT 2"/>
    <property type="match status" value="1"/>
</dbReference>
<dbReference type="AlphaFoldDB" id="A0AAE3U839"/>
<evidence type="ECO:0000313" key="9">
    <source>
        <dbReference type="EMBL" id="MDJ1482282.1"/>
    </source>
</evidence>
<feature type="transmembrane region" description="Helical" evidence="6">
    <location>
        <begin position="335"/>
        <end position="357"/>
    </location>
</feature>
<feature type="transmembrane region" description="Helical" evidence="6">
    <location>
        <begin position="756"/>
        <end position="781"/>
    </location>
</feature>
<evidence type="ECO:0000259" key="7">
    <source>
        <dbReference type="Pfam" id="PF02687"/>
    </source>
</evidence>
<reference evidence="9" key="1">
    <citation type="submission" date="2023-05" db="EMBL/GenBank/DDBJ databases">
        <authorList>
            <person name="Zhang X."/>
        </authorList>
    </citation>
    <scope>NUCLEOTIDE SEQUENCE</scope>
    <source>
        <strain evidence="9">YF14B1</strain>
    </source>
</reference>
<feature type="transmembrane region" description="Helical" evidence="6">
    <location>
        <begin position="708"/>
        <end position="736"/>
    </location>
</feature>
<organism evidence="9 10">
    <name type="scientific">Xanthocytophaga flava</name>
    <dbReference type="NCBI Taxonomy" id="3048013"/>
    <lineage>
        <taxon>Bacteria</taxon>
        <taxon>Pseudomonadati</taxon>
        <taxon>Bacteroidota</taxon>
        <taxon>Cytophagia</taxon>
        <taxon>Cytophagales</taxon>
        <taxon>Rhodocytophagaceae</taxon>
        <taxon>Xanthocytophaga</taxon>
    </lineage>
</organism>
<evidence type="ECO:0000256" key="1">
    <source>
        <dbReference type="ARBA" id="ARBA00004651"/>
    </source>
</evidence>
<evidence type="ECO:0000256" key="2">
    <source>
        <dbReference type="ARBA" id="ARBA00022475"/>
    </source>
</evidence>
<evidence type="ECO:0000313" key="10">
    <source>
        <dbReference type="Proteomes" id="UP001241110"/>
    </source>
</evidence>
<dbReference type="GO" id="GO:0005886">
    <property type="term" value="C:plasma membrane"/>
    <property type="evidence" value="ECO:0007669"/>
    <property type="project" value="UniProtKB-SubCell"/>
</dbReference>
<name>A0AAE3U839_9BACT</name>
<dbReference type="Pfam" id="PF12704">
    <property type="entry name" value="MacB_PCD"/>
    <property type="match status" value="1"/>
</dbReference>
<evidence type="ECO:0000256" key="4">
    <source>
        <dbReference type="ARBA" id="ARBA00022989"/>
    </source>
</evidence>
<feature type="transmembrane region" description="Helical" evidence="6">
    <location>
        <begin position="284"/>
        <end position="304"/>
    </location>
</feature>
<comment type="subcellular location">
    <subcellularLocation>
        <location evidence="1">Cell membrane</location>
        <topology evidence="1">Multi-pass membrane protein</topology>
    </subcellularLocation>
</comment>
<dbReference type="RefSeq" id="WP_313981193.1">
    <property type="nucleotide sequence ID" value="NZ_JASJOS010000007.1"/>
</dbReference>
<dbReference type="InterPro" id="IPR050250">
    <property type="entry name" value="Macrolide_Exporter_MacB"/>
</dbReference>
<protein>
    <submittedName>
        <fullName evidence="9">ABC transporter permease</fullName>
    </submittedName>
</protein>
<proteinExistence type="predicted"/>
<evidence type="ECO:0000256" key="3">
    <source>
        <dbReference type="ARBA" id="ARBA00022692"/>
    </source>
</evidence>
<feature type="domain" description="ABC3 transporter permease C-terminal" evidence="7">
    <location>
        <begin position="291"/>
        <end position="406"/>
    </location>
</feature>
<keyword evidence="3 6" id="KW-0812">Transmembrane</keyword>
<dbReference type="InterPro" id="IPR025857">
    <property type="entry name" value="MacB_PCD"/>
</dbReference>
<evidence type="ECO:0000256" key="6">
    <source>
        <dbReference type="SAM" id="Phobius"/>
    </source>
</evidence>
<dbReference type="PANTHER" id="PTHR30572">
    <property type="entry name" value="MEMBRANE COMPONENT OF TRANSPORTER-RELATED"/>
    <property type="match status" value="1"/>
</dbReference>
<dbReference type="EMBL" id="JASJOS010000007">
    <property type="protein sequence ID" value="MDJ1482282.1"/>
    <property type="molecule type" value="Genomic_DNA"/>
</dbReference>
<gene>
    <name evidence="9" type="ORF">QNI16_17385</name>
</gene>
<feature type="transmembrane region" description="Helical" evidence="6">
    <location>
        <begin position="675"/>
        <end position="696"/>
    </location>
</feature>
<accession>A0AAE3U839</accession>
<sequence length="795" mass="89190">MLKNYLLIAIRNLWRNKLYSAINIGGLALGLAVSMLIMLYVVHEYSYDHFHAHSRKIVRTVYRAKMGENVMQMNMLSMPFAPAVKQNSAHVEDFVRMRMSNRVVIKTGDDQKFYEEKFLFADPSVFTVFSFPLLKGNVQHVLNKPFSVVISEHTAHKYFGDKDPVGQTLTYDEKHLFEITGVVKDAPSNSTLTYDFIASLPSYDAIQKQEGPDYYASQNAKIGPGAYETYFLLKDGSDLALVQKAIPSIVTKEEGFGLQFQYVLDPLLNIHFGNNFGDSSNLQYVWIFMGVAVLILFLALFNYMSLSTARATKRAKEVGVRKVMGADRKRIAGQFYMESMLISLVSFVLGLVLLQFLKPVFLNTLQLKIDTDFLFSPLFILVLTGLLIVTILIAGSYPSLVLSGFSPIQALKGKVSMTGTAVRKGFIVFQFAVSMVLIAGSIFIQQQIAFIRNQKIGMNKEQVLMIPLDKEFKNNYIRFRNDIRQQAGVRSVAAAGSPLFSGGWNMIFTKTPDSQQNISLNFMVVDEQFLKTLEIDWAIPPSIESQISLNDKIIINQKAIAKLNLKGNPIGKRLEWDGTKEIAGVVKNFNFSSLKHEINDLALKVVKDTSQSLASQGGHLFVRVDPKANLPKTLAQIEHLYTTYQTKKPFEYQFLDDAFDKMYKSEHRLAAMMKAFTGVAIFIACLGLFGLIAFVAEMRTKEIGIRKVLGASVSSIVLLLCQDFIRLVVFAIILATPIAWYVTNQWLQEFAYRIEISWIVFALAGLGAIVLAVCTISIQAISAARVNPIKSLRTE</sequence>
<feature type="transmembrane region" description="Helical" evidence="6">
    <location>
        <begin position="426"/>
        <end position="444"/>
    </location>
</feature>
<feature type="domain" description="ABC3 transporter permease C-terminal" evidence="7">
    <location>
        <begin position="676"/>
        <end position="788"/>
    </location>
</feature>
<evidence type="ECO:0000259" key="8">
    <source>
        <dbReference type="Pfam" id="PF12704"/>
    </source>
</evidence>